<keyword evidence="4" id="KW-0106">Calcium</keyword>
<comment type="caution">
    <text evidence="8">The sequence shown here is derived from an EMBL/GenBank/DDBJ whole genome shotgun (WGS) entry which is preliminary data.</text>
</comment>
<evidence type="ECO:0000256" key="4">
    <source>
        <dbReference type="ARBA" id="ARBA00022837"/>
    </source>
</evidence>
<dbReference type="PROSITE" id="PS00149">
    <property type="entry name" value="SULFATASE_2"/>
    <property type="match status" value="1"/>
</dbReference>
<evidence type="ECO:0000256" key="3">
    <source>
        <dbReference type="ARBA" id="ARBA00022801"/>
    </source>
</evidence>
<dbReference type="InterPro" id="IPR050738">
    <property type="entry name" value="Sulfatase"/>
</dbReference>
<dbReference type="InterPro" id="IPR017850">
    <property type="entry name" value="Alkaline_phosphatase_core_sf"/>
</dbReference>
<dbReference type="Gene3D" id="3.40.720.10">
    <property type="entry name" value="Alkaline Phosphatase, subunit A"/>
    <property type="match status" value="1"/>
</dbReference>
<dbReference type="RefSeq" id="WP_308984259.1">
    <property type="nucleotide sequence ID" value="NZ_JARXIC010000006.1"/>
</dbReference>
<keyword evidence="2" id="KW-0479">Metal-binding</keyword>
<dbReference type="Pfam" id="PF00884">
    <property type="entry name" value="Sulfatase"/>
    <property type="match status" value="1"/>
</dbReference>
<evidence type="ECO:0000256" key="6">
    <source>
        <dbReference type="SAM" id="SignalP"/>
    </source>
</evidence>
<organism evidence="8 9">
    <name type="scientific">Thalassobacterium sedimentorum</name>
    <dbReference type="NCBI Taxonomy" id="3041258"/>
    <lineage>
        <taxon>Bacteria</taxon>
        <taxon>Pseudomonadati</taxon>
        <taxon>Verrucomicrobiota</taxon>
        <taxon>Opitutia</taxon>
        <taxon>Puniceicoccales</taxon>
        <taxon>Coraliomargaritaceae</taxon>
        <taxon>Thalassobacterium</taxon>
    </lineage>
</organism>
<proteinExistence type="inferred from homology"/>
<feature type="signal peptide" evidence="6">
    <location>
        <begin position="1"/>
        <end position="17"/>
    </location>
</feature>
<gene>
    <name evidence="8" type="ORF">QEH59_05020</name>
</gene>
<feature type="region of interest" description="Disordered" evidence="5">
    <location>
        <begin position="453"/>
        <end position="472"/>
    </location>
</feature>
<sequence length="472" mass="53804">MKLYFFLLFSVLSVCTAETPNIVFLLTDDLGYGDLGSYGSENETPNIDQLARDGIRYTNFYVNAPACSAARAGFLTGTYHRRNRAQSVYNPDLNEEKHRGLSLGEITIAELLKTRGYTSACIGKWHLGDHPHFHPQAQGFDYFYGLPYSHDMWPEHPTREFPPLRLIQNDTIINHNIVENDQRKMIDALTQEAIDFVSENKKAPFFLYLPYPAPHTPLLPDQRYLGKTEKGLYADTLLAIDESVGQVIAHLKESGLEDNTIVIFSSDNGPWRMYGTHGGSSGGLREGKATCWEGGIKVPLIVKWPKHIQANTSFEQPVINLDILPTIADIVDYDIKEIPHKIDGWSILDTFYGKENFDLERRPLVFYYRSQLRGLRLGDWKLMPKQTYFSMNPPEKEPDNRGAPGVYNRVAMEDQLFDLSKDPNELNNVIEQYPGIYRDLTKIANHYRQQLGDITTGDKGTQRRGGENYIEE</sequence>
<evidence type="ECO:0000256" key="1">
    <source>
        <dbReference type="ARBA" id="ARBA00008779"/>
    </source>
</evidence>
<keyword evidence="3" id="KW-0378">Hydrolase</keyword>
<name>A0ABU1AG23_9BACT</name>
<reference evidence="8 9" key="1">
    <citation type="submission" date="2023-04" db="EMBL/GenBank/DDBJ databases">
        <title>A novel bacteria isolated from coastal sediment.</title>
        <authorList>
            <person name="Liu X.-J."/>
            <person name="Du Z.-J."/>
        </authorList>
    </citation>
    <scope>NUCLEOTIDE SEQUENCE [LARGE SCALE GENOMIC DNA]</scope>
    <source>
        <strain evidence="8 9">SDUM461004</strain>
    </source>
</reference>
<feature type="chain" id="PRO_5045370825" evidence="6">
    <location>
        <begin position="18"/>
        <end position="472"/>
    </location>
</feature>
<dbReference type="Gene3D" id="3.30.1120.10">
    <property type="match status" value="1"/>
</dbReference>
<dbReference type="PANTHER" id="PTHR42693:SF53">
    <property type="entry name" value="ENDO-4-O-SULFATASE"/>
    <property type="match status" value="1"/>
</dbReference>
<dbReference type="InterPro" id="IPR024607">
    <property type="entry name" value="Sulfatase_CS"/>
</dbReference>
<dbReference type="EMBL" id="JARXIC010000006">
    <property type="protein sequence ID" value="MDQ8193772.1"/>
    <property type="molecule type" value="Genomic_DNA"/>
</dbReference>
<evidence type="ECO:0000256" key="2">
    <source>
        <dbReference type="ARBA" id="ARBA00022723"/>
    </source>
</evidence>
<evidence type="ECO:0000259" key="7">
    <source>
        <dbReference type="Pfam" id="PF00884"/>
    </source>
</evidence>
<evidence type="ECO:0000313" key="9">
    <source>
        <dbReference type="Proteomes" id="UP001243717"/>
    </source>
</evidence>
<dbReference type="Proteomes" id="UP001243717">
    <property type="component" value="Unassembled WGS sequence"/>
</dbReference>
<evidence type="ECO:0000313" key="8">
    <source>
        <dbReference type="EMBL" id="MDQ8193772.1"/>
    </source>
</evidence>
<feature type="domain" description="Sulfatase N-terminal" evidence="7">
    <location>
        <begin position="20"/>
        <end position="332"/>
    </location>
</feature>
<dbReference type="InterPro" id="IPR000917">
    <property type="entry name" value="Sulfatase_N"/>
</dbReference>
<accession>A0ABU1AG23</accession>
<keyword evidence="9" id="KW-1185">Reference proteome</keyword>
<comment type="similarity">
    <text evidence="1">Belongs to the sulfatase family.</text>
</comment>
<evidence type="ECO:0000256" key="5">
    <source>
        <dbReference type="SAM" id="MobiDB-lite"/>
    </source>
</evidence>
<dbReference type="PANTHER" id="PTHR42693">
    <property type="entry name" value="ARYLSULFATASE FAMILY MEMBER"/>
    <property type="match status" value="1"/>
</dbReference>
<keyword evidence="6" id="KW-0732">Signal</keyword>
<dbReference type="SUPFAM" id="SSF53649">
    <property type="entry name" value="Alkaline phosphatase-like"/>
    <property type="match status" value="1"/>
</dbReference>
<protein>
    <submittedName>
        <fullName evidence="8">Sulfatase-like hydrolase/transferase</fullName>
    </submittedName>
</protein>